<feature type="region of interest" description="Disordered" evidence="1">
    <location>
        <begin position="225"/>
        <end position="244"/>
    </location>
</feature>
<evidence type="ECO:0000256" key="1">
    <source>
        <dbReference type="SAM" id="MobiDB-lite"/>
    </source>
</evidence>
<gene>
    <name evidence="2" type="primary">LOC125545222</name>
</gene>
<feature type="region of interest" description="Disordered" evidence="1">
    <location>
        <begin position="45"/>
        <end position="64"/>
    </location>
</feature>
<name>A0A8R7PW42_TRIUA</name>
<keyword evidence="3" id="KW-1185">Reference proteome</keyword>
<protein>
    <submittedName>
        <fullName evidence="2">Uncharacterized protein</fullName>
    </submittedName>
</protein>
<dbReference type="AlphaFoldDB" id="A0A8R7PW42"/>
<evidence type="ECO:0000313" key="2">
    <source>
        <dbReference type="EnsemblPlants" id="TuG1812G0300003934.01.T01.cds394573"/>
    </source>
</evidence>
<proteinExistence type="predicted"/>
<feature type="compositionally biased region" description="Basic and acidic residues" evidence="1">
    <location>
        <begin position="225"/>
        <end position="238"/>
    </location>
</feature>
<dbReference type="EnsemblPlants" id="TuG1812G0300003934.01.T01">
    <property type="protein sequence ID" value="TuG1812G0300003934.01.T01.cds394573"/>
    <property type="gene ID" value="TuG1812G0300003934.01"/>
</dbReference>
<evidence type="ECO:0000313" key="3">
    <source>
        <dbReference type="Proteomes" id="UP000015106"/>
    </source>
</evidence>
<reference evidence="2" key="3">
    <citation type="submission" date="2022-06" db="UniProtKB">
        <authorList>
            <consortium name="EnsemblPlants"/>
        </authorList>
    </citation>
    <scope>IDENTIFICATION</scope>
</reference>
<feature type="compositionally biased region" description="Basic and acidic residues" evidence="1">
    <location>
        <begin position="55"/>
        <end position="64"/>
    </location>
</feature>
<dbReference type="Gramene" id="TuG1812G0300003934.01.T01">
    <property type="protein sequence ID" value="TuG1812G0300003934.01.T01.cds394573"/>
    <property type="gene ID" value="TuG1812G0300003934.01"/>
</dbReference>
<reference evidence="2" key="2">
    <citation type="submission" date="2018-03" db="EMBL/GenBank/DDBJ databases">
        <title>The Triticum urartu genome reveals the dynamic nature of wheat genome evolution.</title>
        <authorList>
            <person name="Ling H."/>
            <person name="Ma B."/>
            <person name="Shi X."/>
            <person name="Liu H."/>
            <person name="Dong L."/>
            <person name="Sun H."/>
            <person name="Cao Y."/>
            <person name="Gao Q."/>
            <person name="Zheng S."/>
            <person name="Li Y."/>
            <person name="Yu Y."/>
            <person name="Du H."/>
            <person name="Qi M."/>
            <person name="Li Y."/>
            <person name="Yu H."/>
            <person name="Cui Y."/>
            <person name="Wang N."/>
            <person name="Chen C."/>
            <person name="Wu H."/>
            <person name="Zhao Y."/>
            <person name="Zhang J."/>
            <person name="Li Y."/>
            <person name="Zhou W."/>
            <person name="Zhang B."/>
            <person name="Hu W."/>
            <person name="Eijk M."/>
            <person name="Tang J."/>
            <person name="Witsenboer H."/>
            <person name="Zhao S."/>
            <person name="Li Z."/>
            <person name="Zhang A."/>
            <person name="Wang D."/>
            <person name="Liang C."/>
        </authorList>
    </citation>
    <scope>NUCLEOTIDE SEQUENCE [LARGE SCALE GENOMIC DNA]</scope>
    <source>
        <strain evidence="2">cv. G1812</strain>
    </source>
</reference>
<organism evidence="2 3">
    <name type="scientific">Triticum urartu</name>
    <name type="common">Red wild einkorn</name>
    <name type="synonym">Crithodium urartu</name>
    <dbReference type="NCBI Taxonomy" id="4572"/>
    <lineage>
        <taxon>Eukaryota</taxon>
        <taxon>Viridiplantae</taxon>
        <taxon>Streptophyta</taxon>
        <taxon>Embryophyta</taxon>
        <taxon>Tracheophyta</taxon>
        <taxon>Spermatophyta</taxon>
        <taxon>Magnoliopsida</taxon>
        <taxon>Liliopsida</taxon>
        <taxon>Poales</taxon>
        <taxon>Poaceae</taxon>
        <taxon>BOP clade</taxon>
        <taxon>Pooideae</taxon>
        <taxon>Triticodae</taxon>
        <taxon>Triticeae</taxon>
        <taxon>Triticinae</taxon>
        <taxon>Triticum</taxon>
    </lineage>
</organism>
<accession>A0A8R7PW42</accession>
<reference evidence="3" key="1">
    <citation type="journal article" date="2013" name="Nature">
        <title>Draft genome of the wheat A-genome progenitor Triticum urartu.</title>
        <authorList>
            <person name="Ling H.Q."/>
            <person name="Zhao S."/>
            <person name="Liu D."/>
            <person name="Wang J."/>
            <person name="Sun H."/>
            <person name="Zhang C."/>
            <person name="Fan H."/>
            <person name="Li D."/>
            <person name="Dong L."/>
            <person name="Tao Y."/>
            <person name="Gao C."/>
            <person name="Wu H."/>
            <person name="Li Y."/>
            <person name="Cui Y."/>
            <person name="Guo X."/>
            <person name="Zheng S."/>
            <person name="Wang B."/>
            <person name="Yu K."/>
            <person name="Liang Q."/>
            <person name="Yang W."/>
            <person name="Lou X."/>
            <person name="Chen J."/>
            <person name="Feng M."/>
            <person name="Jian J."/>
            <person name="Zhang X."/>
            <person name="Luo G."/>
            <person name="Jiang Y."/>
            <person name="Liu J."/>
            <person name="Wang Z."/>
            <person name="Sha Y."/>
            <person name="Zhang B."/>
            <person name="Wu H."/>
            <person name="Tang D."/>
            <person name="Shen Q."/>
            <person name="Xue P."/>
            <person name="Zou S."/>
            <person name="Wang X."/>
            <person name="Liu X."/>
            <person name="Wang F."/>
            <person name="Yang Y."/>
            <person name="An X."/>
            <person name="Dong Z."/>
            <person name="Zhang K."/>
            <person name="Zhang X."/>
            <person name="Luo M.C."/>
            <person name="Dvorak J."/>
            <person name="Tong Y."/>
            <person name="Wang J."/>
            <person name="Yang H."/>
            <person name="Li Z."/>
            <person name="Wang D."/>
            <person name="Zhang A."/>
            <person name="Wang J."/>
        </authorList>
    </citation>
    <scope>NUCLEOTIDE SEQUENCE</scope>
    <source>
        <strain evidence="3">cv. G1812</strain>
    </source>
</reference>
<sequence>MRRSGDADVVLVLGGRDAVEHTGEEQAGHEVVDAVRREAVVVEGEVEPGGQEGDVAEREEGVDRRDGGLADGEVVLGAVGVGVVHVGAYLHGDCGLGRAVGEEEAVLVGVGDGEGLAVVAGGVEVAEGEERDDVAAVEDAARVGVGVGVQIRGRRLLVDGLEEGLVGEEEEAELRGLRLGELGDGLGAGERDGDGPAVREAELLEEDGPAGVVLEGLLLDLRRGRAEDGPGHREEQEQAARGIGGRHRGEIWVGGGGGGAGSWRCAYWPD</sequence>
<dbReference type="Proteomes" id="UP000015106">
    <property type="component" value="Chromosome 3"/>
</dbReference>